<dbReference type="SUPFAM" id="SSF53639">
    <property type="entry name" value="AraD/HMP-PK domain-like"/>
    <property type="match status" value="1"/>
</dbReference>
<gene>
    <name evidence="2" type="ORF">M501DRAFT_371687</name>
</gene>
<evidence type="ECO:0000313" key="3">
    <source>
        <dbReference type="Proteomes" id="UP000799429"/>
    </source>
</evidence>
<dbReference type="InterPro" id="IPR001303">
    <property type="entry name" value="Aldolase_II/adducin_N"/>
</dbReference>
<dbReference type="GO" id="GO:0051015">
    <property type="term" value="F:actin filament binding"/>
    <property type="evidence" value="ECO:0007669"/>
    <property type="project" value="TreeGrafter"/>
</dbReference>
<evidence type="ECO:0000313" key="2">
    <source>
        <dbReference type="EMBL" id="KAF2841966.1"/>
    </source>
</evidence>
<dbReference type="PANTHER" id="PTHR10672">
    <property type="entry name" value="ADDUCIN"/>
    <property type="match status" value="1"/>
</dbReference>
<dbReference type="EMBL" id="MU006090">
    <property type="protein sequence ID" value="KAF2841966.1"/>
    <property type="molecule type" value="Genomic_DNA"/>
</dbReference>
<reference evidence="2" key="1">
    <citation type="journal article" date="2020" name="Stud. Mycol.">
        <title>101 Dothideomycetes genomes: a test case for predicting lifestyles and emergence of pathogens.</title>
        <authorList>
            <person name="Haridas S."/>
            <person name="Albert R."/>
            <person name="Binder M."/>
            <person name="Bloem J."/>
            <person name="Labutti K."/>
            <person name="Salamov A."/>
            <person name="Andreopoulos B."/>
            <person name="Baker S."/>
            <person name="Barry K."/>
            <person name="Bills G."/>
            <person name="Bluhm B."/>
            <person name="Cannon C."/>
            <person name="Castanera R."/>
            <person name="Culley D."/>
            <person name="Daum C."/>
            <person name="Ezra D."/>
            <person name="Gonzalez J."/>
            <person name="Henrissat B."/>
            <person name="Kuo A."/>
            <person name="Liang C."/>
            <person name="Lipzen A."/>
            <person name="Lutzoni F."/>
            <person name="Magnuson J."/>
            <person name="Mondo S."/>
            <person name="Nolan M."/>
            <person name="Ohm R."/>
            <person name="Pangilinan J."/>
            <person name="Park H.-J."/>
            <person name="Ramirez L."/>
            <person name="Alfaro M."/>
            <person name="Sun H."/>
            <person name="Tritt A."/>
            <person name="Yoshinaga Y."/>
            <person name="Zwiers L.-H."/>
            <person name="Turgeon B."/>
            <person name="Goodwin S."/>
            <person name="Spatafora J."/>
            <person name="Crous P."/>
            <person name="Grigoriev I."/>
        </authorList>
    </citation>
    <scope>NUCLEOTIDE SEQUENCE</scope>
    <source>
        <strain evidence="2">CBS 101060</strain>
    </source>
</reference>
<dbReference type="Gene3D" id="3.40.225.10">
    <property type="entry name" value="Class II aldolase/adducin N-terminal domain"/>
    <property type="match status" value="1"/>
</dbReference>
<accession>A0A9P4SFJ9</accession>
<dbReference type="OrthoDB" id="2932980at2759"/>
<sequence length="315" mass="35072">MSSGYFEKRTELELTNLFSGLISANHILHKHGVLDGYGHISVRNPDNHDTFFMSRSMAPALVSTTQDIIEYNVRDGEPEGPTNEHHFMERFIHSELYKKFPNVYCVLHCHMSDVLPYSISRVPLRPSITTAGFLSSEVPVWDINSASPDKHDLLVSSTKLGHAFCAAFAKTNTSVNFIYNKLSSSISGSHAEPPTEPEHSVVLMRGHGVTITGKGIEEVVFKAIYTQAAARAQTSAVTLSRAHFNDLAEGKVESEGGGKIKGGKVKKSEDIHYLSTKEIVDTREMIRQTMARSWPMWLREVDVDPLYVNELKKGP</sequence>
<dbReference type="Proteomes" id="UP000799429">
    <property type="component" value="Unassembled WGS sequence"/>
</dbReference>
<protein>
    <submittedName>
        <fullName evidence="2">Arad-like aldolase/epimerase</fullName>
    </submittedName>
</protein>
<organism evidence="2 3">
    <name type="scientific">Patellaria atrata CBS 101060</name>
    <dbReference type="NCBI Taxonomy" id="1346257"/>
    <lineage>
        <taxon>Eukaryota</taxon>
        <taxon>Fungi</taxon>
        <taxon>Dikarya</taxon>
        <taxon>Ascomycota</taxon>
        <taxon>Pezizomycotina</taxon>
        <taxon>Dothideomycetes</taxon>
        <taxon>Dothideomycetes incertae sedis</taxon>
        <taxon>Patellariales</taxon>
        <taxon>Patellariaceae</taxon>
        <taxon>Patellaria</taxon>
    </lineage>
</organism>
<name>A0A9P4SFJ9_9PEZI</name>
<dbReference type="GO" id="GO:0005856">
    <property type="term" value="C:cytoskeleton"/>
    <property type="evidence" value="ECO:0007669"/>
    <property type="project" value="TreeGrafter"/>
</dbReference>
<dbReference type="Pfam" id="PF00596">
    <property type="entry name" value="Aldolase_II"/>
    <property type="match status" value="1"/>
</dbReference>
<dbReference type="PANTHER" id="PTHR10672:SF41">
    <property type="entry name" value="CLASS II ALDOLASE_ADDUCIN DOMAIN PROTEIN (AFU_ORTHOLOGUE AFUA_3G01330)"/>
    <property type="match status" value="1"/>
</dbReference>
<keyword evidence="3" id="KW-1185">Reference proteome</keyword>
<proteinExistence type="predicted"/>
<dbReference type="InterPro" id="IPR036409">
    <property type="entry name" value="Aldolase_II/adducin_N_sf"/>
</dbReference>
<dbReference type="AlphaFoldDB" id="A0A9P4SFJ9"/>
<evidence type="ECO:0000259" key="1">
    <source>
        <dbReference type="SMART" id="SM01007"/>
    </source>
</evidence>
<dbReference type="InterPro" id="IPR051017">
    <property type="entry name" value="Aldolase-II_Adducin_sf"/>
</dbReference>
<feature type="domain" description="Class II aldolase/adducin N-terminal" evidence="1">
    <location>
        <begin position="19"/>
        <end position="234"/>
    </location>
</feature>
<comment type="caution">
    <text evidence="2">The sequence shown here is derived from an EMBL/GenBank/DDBJ whole genome shotgun (WGS) entry which is preliminary data.</text>
</comment>
<dbReference type="SMART" id="SM01007">
    <property type="entry name" value="Aldolase_II"/>
    <property type="match status" value="1"/>
</dbReference>